<dbReference type="InterPro" id="IPR001959">
    <property type="entry name" value="Transposase"/>
</dbReference>
<evidence type="ECO:0000259" key="5">
    <source>
        <dbReference type="Pfam" id="PF01385"/>
    </source>
</evidence>
<comment type="similarity">
    <text evidence="1">In the C-terminal section; belongs to the transposase 35 family.</text>
</comment>
<dbReference type="InterPro" id="IPR051491">
    <property type="entry name" value="Recombinase/Transposase-rel"/>
</dbReference>
<dbReference type="EMBL" id="QYTW02000028">
    <property type="protein sequence ID" value="RST57781.1"/>
    <property type="molecule type" value="Genomic_DNA"/>
</dbReference>
<feature type="domain" description="Cas12f1-like TNB" evidence="6">
    <location>
        <begin position="304"/>
        <end position="366"/>
    </location>
</feature>
<sequence>MFRTLKVGFKANKQIIDQLFDIRRTCGQVWNDCVSLARYYHRLGGKWITKTQLQKELKGLYPIHSQTIQAVAHKFLDAREGTLEARKKGLNPRYPWKFKNQFNPKWVDESFSIKGKKLTLSLGNWNGKRQKALVLTLAKSIPFEVKEVELVFDQNLYICLSYDDGKETEENSNTQTAAVDPGEIHTIASVHENGNSIIITGRKLRSIHRLRNKKLRELQKLMSRCKKHSRQWKKYNRAKQYILSKSEKQLKYHLHKTTKQFVEWCVENNTKTILIGDTEGVQKNTKKKRKTNKNLRQKLSNWSFGKINHYIKYKAETYGIETIKRKEHYTSQECPSCGNRKKTKGRVYKCRCGYECHRDLHGAGNILTEYLYENFRVIKHKDHIYLRAS</sequence>
<evidence type="ECO:0000256" key="1">
    <source>
        <dbReference type="ARBA" id="ARBA00008761"/>
    </source>
</evidence>
<comment type="caution">
    <text evidence="7">The sequence shown here is derived from an EMBL/GenBank/DDBJ whole genome shotgun (WGS) entry which is preliminary data.</text>
</comment>
<dbReference type="Pfam" id="PF07282">
    <property type="entry name" value="Cas12f1-like_TNB"/>
    <property type="match status" value="1"/>
</dbReference>
<keyword evidence="3" id="KW-0238">DNA-binding</keyword>
<dbReference type="Pfam" id="PF01385">
    <property type="entry name" value="OrfB_IS605"/>
    <property type="match status" value="1"/>
</dbReference>
<protein>
    <submittedName>
        <fullName evidence="7">Transposase</fullName>
    </submittedName>
</protein>
<name>A0A429X334_SIMTE</name>
<dbReference type="GO" id="GO:0003677">
    <property type="term" value="F:DNA binding"/>
    <property type="evidence" value="ECO:0007669"/>
    <property type="project" value="UniProtKB-KW"/>
</dbReference>
<evidence type="ECO:0000259" key="6">
    <source>
        <dbReference type="Pfam" id="PF07282"/>
    </source>
</evidence>
<dbReference type="OrthoDB" id="4278026at2"/>
<dbReference type="PANTHER" id="PTHR36172:SF1">
    <property type="entry name" value="RESOLVASE-RELATED"/>
    <property type="match status" value="1"/>
</dbReference>
<dbReference type="NCBIfam" id="NF040570">
    <property type="entry name" value="guided_TnpB"/>
    <property type="match status" value="1"/>
</dbReference>
<evidence type="ECO:0000313" key="8">
    <source>
        <dbReference type="Proteomes" id="UP000287296"/>
    </source>
</evidence>
<keyword evidence="4" id="KW-0233">DNA recombination</keyword>
<keyword evidence="2" id="KW-0815">Transposition</keyword>
<dbReference type="PANTHER" id="PTHR36172">
    <property type="match status" value="1"/>
</dbReference>
<dbReference type="AlphaFoldDB" id="A0A429X334"/>
<reference evidence="7 8" key="1">
    <citation type="submission" date="2018-12" db="EMBL/GenBank/DDBJ databases">
        <authorList>
            <person name="Sun L."/>
            <person name="Chen Z."/>
        </authorList>
    </citation>
    <scope>NUCLEOTIDE SEQUENCE [LARGE SCALE GENOMIC DNA]</scope>
    <source>
        <strain evidence="7 8">LMG 29736</strain>
    </source>
</reference>
<dbReference type="Proteomes" id="UP000287296">
    <property type="component" value="Unassembled WGS sequence"/>
</dbReference>
<evidence type="ECO:0000313" key="7">
    <source>
        <dbReference type="EMBL" id="RST57781.1"/>
    </source>
</evidence>
<gene>
    <name evidence="7" type="ORF">D5F11_020665</name>
</gene>
<dbReference type="GO" id="GO:0032196">
    <property type="term" value="P:transposition"/>
    <property type="evidence" value="ECO:0007669"/>
    <property type="project" value="UniProtKB-KW"/>
</dbReference>
<evidence type="ECO:0000256" key="3">
    <source>
        <dbReference type="ARBA" id="ARBA00023125"/>
    </source>
</evidence>
<organism evidence="7 8">
    <name type="scientific">Siminovitchia terrae</name>
    <name type="common">Bacillus terrae</name>
    <dbReference type="NCBI Taxonomy" id="1914933"/>
    <lineage>
        <taxon>Bacteria</taxon>
        <taxon>Bacillati</taxon>
        <taxon>Bacillota</taxon>
        <taxon>Bacilli</taxon>
        <taxon>Bacillales</taxon>
        <taxon>Bacillaceae</taxon>
        <taxon>Siminovitchia</taxon>
    </lineage>
</organism>
<evidence type="ECO:0000256" key="2">
    <source>
        <dbReference type="ARBA" id="ARBA00022578"/>
    </source>
</evidence>
<dbReference type="GO" id="GO:0006310">
    <property type="term" value="P:DNA recombination"/>
    <property type="evidence" value="ECO:0007669"/>
    <property type="project" value="UniProtKB-KW"/>
</dbReference>
<feature type="domain" description="Probable transposase IS891/IS1136/IS1341" evidence="5">
    <location>
        <begin position="162"/>
        <end position="279"/>
    </location>
</feature>
<accession>A0A429X334</accession>
<evidence type="ECO:0000256" key="4">
    <source>
        <dbReference type="ARBA" id="ARBA00023172"/>
    </source>
</evidence>
<dbReference type="RefSeq" id="WP_126646648.1">
    <property type="nucleotide sequence ID" value="NZ_QYTW02000028.1"/>
</dbReference>
<dbReference type="NCBIfam" id="TIGR01766">
    <property type="entry name" value="IS200/IS605 family accessory protein TnpB-like domain"/>
    <property type="match status" value="1"/>
</dbReference>
<proteinExistence type="inferred from homology"/>
<dbReference type="InterPro" id="IPR010095">
    <property type="entry name" value="Cas12f1-like_TNB"/>
</dbReference>